<dbReference type="SMART" id="SM00733">
    <property type="entry name" value="Mterf"/>
    <property type="match status" value="10"/>
</dbReference>
<accession>A0A4Y7J4G7</accession>
<evidence type="ECO:0000256" key="6">
    <source>
        <dbReference type="ARBA" id="ARBA00022946"/>
    </source>
</evidence>
<dbReference type="InterPro" id="IPR003690">
    <property type="entry name" value="MTERF"/>
</dbReference>
<keyword evidence="4" id="KW-0150">Chloroplast</keyword>
<feature type="compositionally biased region" description="Acidic residues" evidence="11">
    <location>
        <begin position="584"/>
        <end position="602"/>
    </location>
</feature>
<evidence type="ECO:0000256" key="5">
    <source>
        <dbReference type="ARBA" id="ARBA00022640"/>
    </source>
</evidence>
<dbReference type="InterPro" id="IPR038538">
    <property type="entry name" value="MTERF_sf"/>
</dbReference>
<dbReference type="GO" id="GO:0003729">
    <property type="term" value="F:mRNA binding"/>
    <property type="evidence" value="ECO:0007669"/>
    <property type="project" value="EnsemblPlants"/>
</dbReference>
<dbReference type="GO" id="GO:0009507">
    <property type="term" value="C:chloroplast"/>
    <property type="evidence" value="ECO:0007669"/>
    <property type="project" value="UniProtKB-SubCell"/>
</dbReference>
<dbReference type="GO" id="GO:0006353">
    <property type="term" value="P:DNA-templated transcription termination"/>
    <property type="evidence" value="ECO:0007669"/>
    <property type="project" value="UniProtKB-KW"/>
</dbReference>
<keyword evidence="8" id="KW-0804">Transcription</keyword>
<evidence type="ECO:0000313" key="13">
    <source>
        <dbReference type="Proteomes" id="UP000316621"/>
    </source>
</evidence>
<dbReference type="Gramene" id="RZC55346">
    <property type="protein sequence ID" value="RZC55346"/>
    <property type="gene ID" value="C5167_014194"/>
</dbReference>
<feature type="region of interest" description="Disordered" evidence="11">
    <location>
        <begin position="129"/>
        <end position="166"/>
    </location>
</feature>
<evidence type="ECO:0000256" key="4">
    <source>
        <dbReference type="ARBA" id="ARBA00022528"/>
    </source>
</evidence>
<evidence type="ECO:0000256" key="11">
    <source>
        <dbReference type="SAM" id="MobiDB-lite"/>
    </source>
</evidence>
<comment type="subcellular location">
    <subcellularLocation>
        <location evidence="1">Plastid</location>
        <location evidence="1">Chloroplast</location>
    </subcellularLocation>
</comment>
<keyword evidence="13" id="KW-1185">Reference proteome</keyword>
<evidence type="ECO:0000256" key="3">
    <source>
        <dbReference type="ARBA" id="ARBA00022472"/>
    </source>
</evidence>
<evidence type="ECO:0000256" key="7">
    <source>
        <dbReference type="ARBA" id="ARBA00023015"/>
    </source>
</evidence>
<evidence type="ECO:0000313" key="12">
    <source>
        <dbReference type="EMBL" id="RZC55346.1"/>
    </source>
</evidence>
<feature type="compositionally biased region" description="Low complexity" evidence="11">
    <location>
        <begin position="136"/>
        <end position="150"/>
    </location>
</feature>
<keyword evidence="7" id="KW-0805">Transcription regulation</keyword>
<evidence type="ECO:0000256" key="10">
    <source>
        <dbReference type="ARBA" id="ARBA00077581"/>
    </source>
</evidence>
<dbReference type="Proteomes" id="UP000316621">
    <property type="component" value="Chromosome 3"/>
</dbReference>
<organism evidence="12 13">
    <name type="scientific">Papaver somniferum</name>
    <name type="common">Opium poppy</name>
    <dbReference type="NCBI Taxonomy" id="3469"/>
    <lineage>
        <taxon>Eukaryota</taxon>
        <taxon>Viridiplantae</taxon>
        <taxon>Streptophyta</taxon>
        <taxon>Embryophyta</taxon>
        <taxon>Tracheophyta</taxon>
        <taxon>Spermatophyta</taxon>
        <taxon>Magnoliopsida</taxon>
        <taxon>Ranunculales</taxon>
        <taxon>Papaveraceae</taxon>
        <taxon>Papaveroideae</taxon>
        <taxon>Papaver</taxon>
    </lineage>
</organism>
<name>A0A4Y7J4G7_PAPSO</name>
<dbReference type="FunFam" id="1.25.70.10:FF:000005">
    <property type="entry name" value="Transcription termination factor MTERF4, chloroplastic"/>
    <property type="match status" value="1"/>
</dbReference>
<dbReference type="AlphaFoldDB" id="A0A4Y7J4G7"/>
<sequence>MVGPKPRPLLFGLNSNTLTAVTHTTLESRSRRGRRRYRGWRRKTQTHNKQSKIRSAEIFTNPKNNMSVQIGHTGFLIKPSLFVSHPEFSALTFHIPQLNSSLSSPQITCSNVDKRNGNGSNTRIQYSVAERTVSESSSRSNSNRNRSSNRLGGRKQGGSNSTTLYSRPSLLEMKNDRVINRARVYEFLKSIGIVPDELDGLELPVTVEVMRERVDFLHKLGLTIEDINNYPLVLGCSVKKNMIPVLDYLGKLGVRKATFTNFLRRYPQVLHSSVVVDLAPVVKYLQGMDIRPNVIPRVLEKYPEVLGFKLEGTMSTSVAYLVGIGVARREIGGLLTRYPEVLGMRVGRTIKPFVEYLEDLGIPRLAVARLIENRPHMLGFGLENQVKPNVEALLEFGVGRESLASVIAQYPEIVGIDLKEKLISQQTLFKSSIDLDPADFSRMIEKMPQVVSLSRSPFMKHVDFLKHCGFSLPQMKKMVVGCPQLLALNLDIMKLSFNYFQEQMGRDLDDLVEFPAFFTYGLESTVKPRDRLVRKMGLKCSLGWLLNCSDEKFEERMNYDSIDLEEMEMEPSFNMNSLLSPSRDEDEFSEDDDVDSEDDEYV</sequence>
<dbReference type="OMA" id="FQMEMGR"/>
<evidence type="ECO:0000256" key="8">
    <source>
        <dbReference type="ARBA" id="ARBA00023163"/>
    </source>
</evidence>
<feature type="compositionally biased region" description="Polar residues" evidence="11">
    <location>
        <begin position="157"/>
        <end position="166"/>
    </location>
</feature>
<dbReference type="GO" id="GO:0008380">
    <property type="term" value="P:RNA splicing"/>
    <property type="evidence" value="ECO:0007669"/>
    <property type="project" value="EnsemblPlants"/>
</dbReference>
<evidence type="ECO:0000256" key="1">
    <source>
        <dbReference type="ARBA" id="ARBA00004229"/>
    </source>
</evidence>
<dbReference type="PANTHER" id="PTHR13068:SF109">
    <property type="entry name" value="TRANSCRIPTION TERMINATION FACTOR MTERF4, CHLOROPLASTIC"/>
    <property type="match status" value="1"/>
</dbReference>
<dbReference type="PANTHER" id="PTHR13068">
    <property type="entry name" value="CGI-12 PROTEIN-RELATED"/>
    <property type="match status" value="1"/>
</dbReference>
<keyword evidence="3" id="KW-0806">Transcription termination</keyword>
<keyword evidence="6" id="KW-0809">Transit peptide</keyword>
<evidence type="ECO:0000256" key="9">
    <source>
        <dbReference type="ARBA" id="ARBA00071985"/>
    </source>
</evidence>
<dbReference type="FunFam" id="1.25.70.10:FF:000004">
    <property type="entry name" value="Transcription termination factor mterf4, chloroplastic"/>
    <property type="match status" value="1"/>
</dbReference>
<protein>
    <recommendedName>
        <fullName evidence="9">Transcription termination factor MTERF4, chloroplastic</fullName>
    </recommendedName>
    <alternativeName>
        <fullName evidence="10">Mitochondrial transcription termination factor 4</fullName>
    </alternativeName>
</protein>
<evidence type="ECO:0000256" key="2">
    <source>
        <dbReference type="ARBA" id="ARBA00007692"/>
    </source>
</evidence>
<proteinExistence type="inferred from homology"/>
<dbReference type="EMBL" id="CM010717">
    <property type="protein sequence ID" value="RZC55346.1"/>
    <property type="molecule type" value="Genomic_DNA"/>
</dbReference>
<dbReference type="Pfam" id="PF02536">
    <property type="entry name" value="mTERF"/>
    <property type="match status" value="1"/>
</dbReference>
<dbReference type="GO" id="GO:0009793">
    <property type="term" value="P:embryo development ending in seed dormancy"/>
    <property type="evidence" value="ECO:0007669"/>
    <property type="project" value="EnsemblPlants"/>
</dbReference>
<reference evidence="12 13" key="1">
    <citation type="journal article" date="2018" name="Science">
        <title>The opium poppy genome and morphinan production.</title>
        <authorList>
            <person name="Guo L."/>
            <person name="Winzer T."/>
            <person name="Yang X."/>
            <person name="Li Y."/>
            <person name="Ning Z."/>
            <person name="He Z."/>
            <person name="Teodor R."/>
            <person name="Lu Y."/>
            <person name="Bowser T.A."/>
            <person name="Graham I.A."/>
            <person name="Ye K."/>
        </authorList>
    </citation>
    <scope>NUCLEOTIDE SEQUENCE [LARGE SCALE GENOMIC DNA]</scope>
    <source>
        <strain evidence="13">cv. HN1</strain>
        <tissue evidence="12">Leaves</tissue>
    </source>
</reference>
<dbReference type="Gene3D" id="1.25.70.10">
    <property type="entry name" value="Transcription termination factor 3, mitochondrial"/>
    <property type="match status" value="2"/>
</dbReference>
<dbReference type="STRING" id="3469.A0A4Y7J4G7"/>
<keyword evidence="5" id="KW-0934">Plastid</keyword>
<dbReference type="GO" id="GO:0042794">
    <property type="term" value="P:plastid rRNA transcription"/>
    <property type="evidence" value="ECO:0007669"/>
    <property type="project" value="EnsemblPlants"/>
</dbReference>
<comment type="similarity">
    <text evidence="2">Belongs to the mTERF family.</text>
</comment>
<feature type="region of interest" description="Disordered" evidence="11">
    <location>
        <begin position="573"/>
        <end position="602"/>
    </location>
</feature>
<gene>
    <name evidence="12" type="ORF">C5167_014194</name>
</gene>